<evidence type="ECO:0000256" key="5">
    <source>
        <dbReference type="ARBA" id="ARBA00022840"/>
    </source>
</evidence>
<keyword evidence="4 7" id="KW-0276">Fatty acid metabolism</keyword>
<dbReference type="SUPFAM" id="SSF56801">
    <property type="entry name" value="Acetyl-CoA synthetase-like"/>
    <property type="match status" value="1"/>
</dbReference>
<accession>A0A250X9G4</accession>
<comment type="catalytic activity">
    <reaction evidence="7">
        <text>a long-chain fatty acid + ATP + CoA = a long-chain fatty acyl-CoA + AMP + diphosphate</text>
        <dbReference type="Rhea" id="RHEA:15421"/>
        <dbReference type="ChEBI" id="CHEBI:30616"/>
        <dbReference type="ChEBI" id="CHEBI:33019"/>
        <dbReference type="ChEBI" id="CHEBI:57287"/>
        <dbReference type="ChEBI" id="CHEBI:57560"/>
        <dbReference type="ChEBI" id="CHEBI:83139"/>
        <dbReference type="ChEBI" id="CHEBI:456215"/>
        <dbReference type="EC" id="6.2.1.3"/>
    </reaction>
</comment>
<evidence type="ECO:0000313" key="10">
    <source>
        <dbReference type="Proteomes" id="UP000232323"/>
    </source>
</evidence>
<evidence type="ECO:0000256" key="7">
    <source>
        <dbReference type="RuleBase" id="RU369030"/>
    </source>
</evidence>
<dbReference type="AlphaFoldDB" id="A0A250X9G4"/>
<reference evidence="9 10" key="1">
    <citation type="submission" date="2017-08" db="EMBL/GenBank/DDBJ databases">
        <title>Acidophilic green algal genome provides insights into adaptation to an acidic environment.</title>
        <authorList>
            <person name="Hirooka S."/>
            <person name="Hirose Y."/>
            <person name="Kanesaki Y."/>
            <person name="Higuchi S."/>
            <person name="Fujiwara T."/>
            <person name="Onuma R."/>
            <person name="Era A."/>
            <person name="Ohbayashi R."/>
            <person name="Uzuka A."/>
            <person name="Nozaki H."/>
            <person name="Yoshikawa H."/>
            <person name="Miyagishima S.Y."/>
        </authorList>
    </citation>
    <scope>NUCLEOTIDE SEQUENCE [LARGE SCALE GENOMIC DNA]</scope>
    <source>
        <strain evidence="9 10">NIES-2499</strain>
    </source>
</reference>
<comment type="caution">
    <text evidence="9">The sequence shown here is derived from an EMBL/GenBank/DDBJ whole genome shotgun (WGS) entry which is preliminary data.</text>
</comment>
<proteinExistence type="inferred from homology"/>
<evidence type="ECO:0000256" key="2">
    <source>
        <dbReference type="ARBA" id="ARBA00022598"/>
    </source>
</evidence>
<name>A0A250X9G4_9CHLO</name>
<dbReference type="PANTHER" id="PTHR43272">
    <property type="entry name" value="LONG-CHAIN-FATTY-ACID--COA LIGASE"/>
    <property type="match status" value="1"/>
</dbReference>
<comment type="similarity">
    <text evidence="1 7">Belongs to the ATP-dependent AMP-binding enzyme family.</text>
</comment>
<dbReference type="GO" id="GO:0004467">
    <property type="term" value="F:long-chain fatty acid-CoA ligase activity"/>
    <property type="evidence" value="ECO:0007669"/>
    <property type="project" value="UniProtKB-EC"/>
</dbReference>
<dbReference type="InterPro" id="IPR000873">
    <property type="entry name" value="AMP-dep_synth/lig_dom"/>
</dbReference>
<evidence type="ECO:0000259" key="8">
    <source>
        <dbReference type="Pfam" id="PF00501"/>
    </source>
</evidence>
<dbReference type="STRING" id="1157962.A0A250X9G4"/>
<sequence>MSSPKHEFPSLGHETLVDMFENSVKLYGNRPCLGYRRIQNGEAQPFEFMTYYEVSQVISAVGSAFHGLGLRPRDRIGVIGSNSPQWMMAMQAMNRMNLVCVPLYDTLGETAVNFIINHAETKLVVSSGVKLPTVAKALLKSKSVVTSGVVYWGTAPEETIQLLESEGFTVLSWEQLVVRGSECRVEPESRPQPEDLCTIMYTSGTTGDPKGVMISHRAVLSTIAGLVAYLEQLGEKMDCNDVFLSFLPLAHIFDRVAEELMLSLGGSIGYYQGDVKKLVDDIAALRPTLFAGVPRVFERIYNGVMEKVHKGSFFTQMAFNWAFGRKQYYMKEGWRHNQASTISDLLVFDKIKQRLGGRVRVIVCGGAPLSPAIEEFLKIAMCAPVVQGYGLTETCAGSFISDPFKFEHTGTVGAPLGHTELRLEAVPEMGYSPADASAPAGEICIRGPGVFTSYYKNEEMSKECFDSDGFFHTGDVGILTADGAIKIVDRKKNIFKLSHGEYIAVEKVENVFKHCAAVDQIWVYGNSMESMLVAVVVPSEGHALKWAADSNIPQTDFKEVCSLVAFNKYILDQLRITGKAAKLLGFEEVKAVHLEAEQFSIENDLMTPKFSLKRVQLFKRYNKEIDKMYDMLKQSVPKASK</sequence>
<dbReference type="GO" id="GO:0005783">
    <property type="term" value="C:endoplasmic reticulum"/>
    <property type="evidence" value="ECO:0007669"/>
    <property type="project" value="TreeGrafter"/>
</dbReference>
<dbReference type="InterPro" id="IPR020845">
    <property type="entry name" value="AMP-binding_CS"/>
</dbReference>
<dbReference type="Pfam" id="PF00501">
    <property type="entry name" value="AMP-binding"/>
    <property type="match status" value="1"/>
</dbReference>
<dbReference type="CDD" id="cd05927">
    <property type="entry name" value="LC-FACS_euk"/>
    <property type="match status" value="1"/>
</dbReference>
<evidence type="ECO:0000256" key="3">
    <source>
        <dbReference type="ARBA" id="ARBA00022741"/>
    </source>
</evidence>
<gene>
    <name evidence="9" type="ORF">CEUSTIGMA_g7149.t1</name>
</gene>
<dbReference type="EC" id="6.2.1.3" evidence="6 7"/>
<organism evidence="9 10">
    <name type="scientific">Chlamydomonas eustigma</name>
    <dbReference type="NCBI Taxonomy" id="1157962"/>
    <lineage>
        <taxon>Eukaryota</taxon>
        <taxon>Viridiplantae</taxon>
        <taxon>Chlorophyta</taxon>
        <taxon>core chlorophytes</taxon>
        <taxon>Chlorophyceae</taxon>
        <taxon>CS clade</taxon>
        <taxon>Chlamydomonadales</taxon>
        <taxon>Chlamydomonadaceae</taxon>
        <taxon>Chlamydomonas</taxon>
    </lineage>
</organism>
<evidence type="ECO:0000313" key="9">
    <source>
        <dbReference type="EMBL" id="GAX79708.1"/>
    </source>
</evidence>
<dbReference type="InterPro" id="IPR045311">
    <property type="entry name" value="LC-FACS_euk"/>
</dbReference>
<dbReference type="GO" id="GO:0016020">
    <property type="term" value="C:membrane"/>
    <property type="evidence" value="ECO:0007669"/>
    <property type="project" value="TreeGrafter"/>
</dbReference>
<keyword evidence="7" id="KW-0443">Lipid metabolism</keyword>
<dbReference type="PROSITE" id="PS00455">
    <property type="entry name" value="AMP_BINDING"/>
    <property type="match status" value="1"/>
</dbReference>
<evidence type="ECO:0000256" key="6">
    <source>
        <dbReference type="ARBA" id="ARBA00026121"/>
    </source>
</evidence>
<keyword evidence="2 7" id="KW-0436">Ligase</keyword>
<dbReference type="GO" id="GO:0005524">
    <property type="term" value="F:ATP binding"/>
    <property type="evidence" value="ECO:0007669"/>
    <property type="project" value="UniProtKB-KW"/>
</dbReference>
<dbReference type="OrthoDB" id="1700726at2759"/>
<dbReference type="PANTHER" id="PTHR43272:SF3">
    <property type="entry name" value="LONG CHAIN ACYL-COA SYNTHETASE 4"/>
    <property type="match status" value="1"/>
</dbReference>
<comment type="function">
    <text evidence="7">Catalyzes the conversion of long-chain fatty acids to their active form acyl-CoAs for both synthesis of cellular lipids, and degradation via beta-oxidation.</text>
</comment>
<evidence type="ECO:0000256" key="1">
    <source>
        <dbReference type="ARBA" id="ARBA00006432"/>
    </source>
</evidence>
<dbReference type="InterPro" id="IPR042099">
    <property type="entry name" value="ANL_N_sf"/>
</dbReference>
<dbReference type="Proteomes" id="UP000232323">
    <property type="component" value="Unassembled WGS sequence"/>
</dbReference>
<dbReference type="Gene3D" id="3.40.50.12780">
    <property type="entry name" value="N-terminal domain of ligase-like"/>
    <property type="match status" value="1"/>
</dbReference>
<dbReference type="EMBL" id="BEGY01000045">
    <property type="protein sequence ID" value="GAX79708.1"/>
    <property type="molecule type" value="Genomic_DNA"/>
</dbReference>
<keyword evidence="10" id="KW-1185">Reference proteome</keyword>
<feature type="domain" description="AMP-dependent synthetase/ligase" evidence="8">
    <location>
        <begin position="20"/>
        <end position="455"/>
    </location>
</feature>
<keyword evidence="5 7" id="KW-0067">ATP-binding</keyword>
<evidence type="ECO:0000256" key="4">
    <source>
        <dbReference type="ARBA" id="ARBA00022832"/>
    </source>
</evidence>
<keyword evidence="3 7" id="KW-0547">Nucleotide-binding</keyword>
<protein>
    <recommendedName>
        <fullName evidence="6 7">Long-chain-fatty-acid--CoA ligase</fullName>
        <ecNumber evidence="6 7">6.2.1.3</ecNumber>
    </recommendedName>
</protein>